<evidence type="ECO:0000313" key="3">
    <source>
        <dbReference type="Proteomes" id="UP000828390"/>
    </source>
</evidence>
<dbReference type="Proteomes" id="UP000828390">
    <property type="component" value="Unassembled WGS sequence"/>
</dbReference>
<sequence length="51" mass="6043">MAVPDRNWRQRLSRTITVEDSKCPMNQGRREKESCWETRSSSRESVQLAMD</sequence>
<organism evidence="2 3">
    <name type="scientific">Dreissena polymorpha</name>
    <name type="common">Zebra mussel</name>
    <name type="synonym">Mytilus polymorpha</name>
    <dbReference type="NCBI Taxonomy" id="45954"/>
    <lineage>
        <taxon>Eukaryota</taxon>
        <taxon>Metazoa</taxon>
        <taxon>Spiralia</taxon>
        <taxon>Lophotrochozoa</taxon>
        <taxon>Mollusca</taxon>
        <taxon>Bivalvia</taxon>
        <taxon>Autobranchia</taxon>
        <taxon>Heteroconchia</taxon>
        <taxon>Euheterodonta</taxon>
        <taxon>Imparidentia</taxon>
        <taxon>Neoheterodontei</taxon>
        <taxon>Myida</taxon>
        <taxon>Dreissenoidea</taxon>
        <taxon>Dreissenidae</taxon>
        <taxon>Dreissena</taxon>
    </lineage>
</organism>
<reference evidence="2" key="2">
    <citation type="submission" date="2020-11" db="EMBL/GenBank/DDBJ databases">
        <authorList>
            <person name="McCartney M.A."/>
            <person name="Auch B."/>
            <person name="Kono T."/>
            <person name="Mallez S."/>
            <person name="Becker A."/>
            <person name="Gohl D.M."/>
            <person name="Silverstein K.A.T."/>
            <person name="Koren S."/>
            <person name="Bechman K.B."/>
            <person name="Herman A."/>
            <person name="Abrahante J.E."/>
            <person name="Garbe J."/>
        </authorList>
    </citation>
    <scope>NUCLEOTIDE SEQUENCE</scope>
    <source>
        <strain evidence="2">Duluth1</strain>
        <tissue evidence="2">Whole animal</tissue>
    </source>
</reference>
<name>A0A9D4F1U9_DREPO</name>
<comment type="caution">
    <text evidence="2">The sequence shown here is derived from an EMBL/GenBank/DDBJ whole genome shotgun (WGS) entry which is preliminary data.</text>
</comment>
<evidence type="ECO:0000256" key="1">
    <source>
        <dbReference type="SAM" id="MobiDB-lite"/>
    </source>
</evidence>
<dbReference type="EMBL" id="JAIWYP010000008">
    <property type="protein sequence ID" value="KAH3788100.1"/>
    <property type="molecule type" value="Genomic_DNA"/>
</dbReference>
<evidence type="ECO:0000313" key="2">
    <source>
        <dbReference type="EMBL" id="KAH3788100.1"/>
    </source>
</evidence>
<keyword evidence="3" id="KW-1185">Reference proteome</keyword>
<feature type="region of interest" description="Disordered" evidence="1">
    <location>
        <begin position="24"/>
        <end position="51"/>
    </location>
</feature>
<protein>
    <submittedName>
        <fullName evidence="2">Uncharacterized protein</fullName>
    </submittedName>
</protein>
<proteinExistence type="predicted"/>
<gene>
    <name evidence="2" type="ORF">DPMN_166230</name>
</gene>
<reference evidence="2" key="1">
    <citation type="journal article" date="2019" name="bioRxiv">
        <title>The Genome of the Zebra Mussel, Dreissena polymorpha: A Resource for Invasive Species Research.</title>
        <authorList>
            <person name="McCartney M.A."/>
            <person name="Auch B."/>
            <person name="Kono T."/>
            <person name="Mallez S."/>
            <person name="Zhang Y."/>
            <person name="Obille A."/>
            <person name="Becker A."/>
            <person name="Abrahante J.E."/>
            <person name="Garbe J."/>
            <person name="Badalamenti J.P."/>
            <person name="Herman A."/>
            <person name="Mangelson H."/>
            <person name="Liachko I."/>
            <person name="Sullivan S."/>
            <person name="Sone E.D."/>
            <person name="Koren S."/>
            <person name="Silverstein K.A.T."/>
            <person name="Beckman K.B."/>
            <person name="Gohl D.M."/>
        </authorList>
    </citation>
    <scope>NUCLEOTIDE SEQUENCE</scope>
    <source>
        <strain evidence="2">Duluth1</strain>
        <tissue evidence="2">Whole animal</tissue>
    </source>
</reference>
<accession>A0A9D4F1U9</accession>
<dbReference type="AlphaFoldDB" id="A0A9D4F1U9"/>
<feature type="compositionally biased region" description="Basic and acidic residues" evidence="1">
    <location>
        <begin position="24"/>
        <end position="42"/>
    </location>
</feature>